<dbReference type="InterPro" id="IPR002677">
    <property type="entry name" value="Ribosomal_bL32"/>
</dbReference>
<name>A0A4R1KEC5_9BACT</name>
<dbReference type="NCBIfam" id="TIGR01031">
    <property type="entry name" value="rpmF_bact"/>
    <property type="match status" value="1"/>
</dbReference>
<dbReference type="SUPFAM" id="SSF57829">
    <property type="entry name" value="Zn-binding ribosomal proteins"/>
    <property type="match status" value="1"/>
</dbReference>
<dbReference type="PANTHER" id="PTHR35534:SF1">
    <property type="entry name" value="LARGE RIBOSOMAL SUBUNIT PROTEIN BL32"/>
    <property type="match status" value="1"/>
</dbReference>
<dbReference type="Pfam" id="PF01783">
    <property type="entry name" value="Ribosomal_L32p"/>
    <property type="match status" value="1"/>
</dbReference>
<dbReference type="RefSeq" id="WP_132871053.1">
    <property type="nucleotide sequence ID" value="NZ_JAJUHT010000003.1"/>
</dbReference>
<gene>
    <name evidence="5" type="primary">rpmF</name>
    <name evidence="7" type="ORF">C8D98_0121</name>
</gene>
<dbReference type="GO" id="GO:0003735">
    <property type="term" value="F:structural constituent of ribosome"/>
    <property type="evidence" value="ECO:0007669"/>
    <property type="project" value="InterPro"/>
</dbReference>
<organism evidence="7 8">
    <name type="scientific">Seleniivibrio woodruffii</name>
    <dbReference type="NCBI Taxonomy" id="1078050"/>
    <lineage>
        <taxon>Bacteria</taxon>
        <taxon>Pseudomonadati</taxon>
        <taxon>Deferribacterota</taxon>
        <taxon>Deferribacteres</taxon>
        <taxon>Deferribacterales</taxon>
        <taxon>Geovibrionaceae</taxon>
        <taxon>Seleniivibrio</taxon>
    </lineage>
</organism>
<protein>
    <recommendedName>
        <fullName evidence="4 5">Large ribosomal subunit protein bL32</fullName>
    </recommendedName>
</protein>
<proteinExistence type="inferred from homology"/>
<evidence type="ECO:0000313" key="7">
    <source>
        <dbReference type="EMBL" id="TCK61619.1"/>
    </source>
</evidence>
<evidence type="ECO:0000256" key="1">
    <source>
        <dbReference type="ARBA" id="ARBA00008560"/>
    </source>
</evidence>
<dbReference type="OrthoDB" id="9801927at2"/>
<evidence type="ECO:0000256" key="3">
    <source>
        <dbReference type="ARBA" id="ARBA00023274"/>
    </source>
</evidence>
<dbReference type="PANTHER" id="PTHR35534">
    <property type="entry name" value="50S RIBOSOMAL PROTEIN L32"/>
    <property type="match status" value="1"/>
</dbReference>
<evidence type="ECO:0000256" key="2">
    <source>
        <dbReference type="ARBA" id="ARBA00022980"/>
    </source>
</evidence>
<evidence type="ECO:0000256" key="6">
    <source>
        <dbReference type="SAM" id="MobiDB-lite"/>
    </source>
</evidence>
<sequence length="60" mass="6778">MGVPKGKTSRMKKGNRRSHHHAVTMAYSKCSNCGELKLNHRVCPSCGYYNKKQVVAKEEI</sequence>
<dbReference type="HAMAP" id="MF_00340">
    <property type="entry name" value="Ribosomal_bL32"/>
    <property type="match status" value="1"/>
</dbReference>
<dbReference type="EMBL" id="SMGG01000003">
    <property type="protein sequence ID" value="TCK61619.1"/>
    <property type="molecule type" value="Genomic_DNA"/>
</dbReference>
<accession>A0A4R1KEC5</accession>
<comment type="similarity">
    <text evidence="1 5">Belongs to the bacterial ribosomal protein bL32 family.</text>
</comment>
<dbReference type="AlphaFoldDB" id="A0A4R1KEC5"/>
<keyword evidence="3 5" id="KW-0687">Ribonucleoprotein</keyword>
<dbReference type="Proteomes" id="UP000294614">
    <property type="component" value="Unassembled WGS sequence"/>
</dbReference>
<dbReference type="GO" id="GO:0006412">
    <property type="term" value="P:translation"/>
    <property type="evidence" value="ECO:0007669"/>
    <property type="project" value="UniProtKB-UniRule"/>
</dbReference>
<evidence type="ECO:0000313" key="8">
    <source>
        <dbReference type="Proteomes" id="UP000294614"/>
    </source>
</evidence>
<dbReference type="InterPro" id="IPR011332">
    <property type="entry name" value="Ribosomal_zn-bd"/>
</dbReference>
<evidence type="ECO:0000256" key="5">
    <source>
        <dbReference type="HAMAP-Rule" id="MF_00340"/>
    </source>
</evidence>
<comment type="caution">
    <text evidence="7">The sequence shown here is derived from an EMBL/GenBank/DDBJ whole genome shotgun (WGS) entry which is preliminary data.</text>
</comment>
<keyword evidence="8" id="KW-1185">Reference proteome</keyword>
<keyword evidence="2 5" id="KW-0689">Ribosomal protein</keyword>
<feature type="region of interest" description="Disordered" evidence="6">
    <location>
        <begin position="1"/>
        <end position="21"/>
    </location>
</feature>
<feature type="compositionally biased region" description="Basic residues" evidence="6">
    <location>
        <begin position="7"/>
        <end position="21"/>
    </location>
</feature>
<dbReference type="GO" id="GO:0015934">
    <property type="term" value="C:large ribosomal subunit"/>
    <property type="evidence" value="ECO:0007669"/>
    <property type="project" value="InterPro"/>
</dbReference>
<dbReference type="InterPro" id="IPR044957">
    <property type="entry name" value="Ribosomal_bL32_bact"/>
</dbReference>
<reference evidence="7 8" key="1">
    <citation type="submission" date="2019-03" db="EMBL/GenBank/DDBJ databases">
        <title>Genomic Encyclopedia of Type Strains, Phase IV (KMG-IV): sequencing the most valuable type-strain genomes for metagenomic binning, comparative biology and taxonomic classification.</title>
        <authorList>
            <person name="Goeker M."/>
        </authorList>
    </citation>
    <scope>NUCLEOTIDE SEQUENCE [LARGE SCALE GENOMIC DNA]</scope>
    <source>
        <strain evidence="7 8">DSM 24984</strain>
    </source>
</reference>
<evidence type="ECO:0000256" key="4">
    <source>
        <dbReference type="ARBA" id="ARBA00035178"/>
    </source>
</evidence>